<name>A0A4P9WPR3_9FUNG</name>
<dbReference type="EMBL" id="KZ994491">
    <property type="protein sequence ID" value="RKO92806.1"/>
    <property type="molecule type" value="Genomic_DNA"/>
</dbReference>
<protein>
    <submittedName>
        <fullName evidence="2">Uncharacterized protein</fullName>
    </submittedName>
</protein>
<evidence type="ECO:0000313" key="2">
    <source>
        <dbReference type="EMBL" id="RKO92806.1"/>
    </source>
</evidence>
<sequence length="353" mass="37913">MPHRRIIPKGACQEGACSEGESFPKAMPRGRIPPKDACHKGACPEGESFPKAHATKAHGEAANTGQRWCCPPGGLCVSILCRKWSLDVVFRHPDFPRVRVASQIVEEIAPVGAVLELLADVLDSDDELDVVLWLPLVDDWWQEAQDVGITVDGVVSGVNRLEDVDVEVLLDFADVVALAFAVGLLVASSGDGGGTAGESGQGLPEVRGDKAVAVSDKDRGPSDQPMGRQERQLCEDSGCLFLNGWHYDHYGGKIVNTGEAHLVRLTVRAEGLGHLKCIKSNHLPMLGRIREGVKKMILPVWVLQLLALRAAGEVALDVEEHAQPAVLDQDLFGGFGNILVFALDVPIEAALND</sequence>
<evidence type="ECO:0000256" key="1">
    <source>
        <dbReference type="SAM" id="MobiDB-lite"/>
    </source>
</evidence>
<feature type="compositionally biased region" description="Basic and acidic residues" evidence="1">
    <location>
        <begin position="206"/>
        <end position="221"/>
    </location>
</feature>
<organism evidence="2 3">
    <name type="scientific">Blyttiomyces helicus</name>
    <dbReference type="NCBI Taxonomy" id="388810"/>
    <lineage>
        <taxon>Eukaryota</taxon>
        <taxon>Fungi</taxon>
        <taxon>Fungi incertae sedis</taxon>
        <taxon>Chytridiomycota</taxon>
        <taxon>Chytridiomycota incertae sedis</taxon>
        <taxon>Chytridiomycetes</taxon>
        <taxon>Chytridiomycetes incertae sedis</taxon>
        <taxon>Blyttiomyces</taxon>
    </lineage>
</organism>
<proteinExistence type="predicted"/>
<dbReference type="AlphaFoldDB" id="A0A4P9WPR3"/>
<reference evidence="3" key="1">
    <citation type="journal article" date="2018" name="Nat. Microbiol.">
        <title>Leveraging single-cell genomics to expand the fungal tree of life.</title>
        <authorList>
            <person name="Ahrendt S.R."/>
            <person name="Quandt C.A."/>
            <person name="Ciobanu D."/>
            <person name="Clum A."/>
            <person name="Salamov A."/>
            <person name="Andreopoulos B."/>
            <person name="Cheng J.F."/>
            <person name="Woyke T."/>
            <person name="Pelin A."/>
            <person name="Henrissat B."/>
            <person name="Reynolds N.K."/>
            <person name="Benny G.L."/>
            <person name="Smith M.E."/>
            <person name="James T.Y."/>
            <person name="Grigoriev I.V."/>
        </authorList>
    </citation>
    <scope>NUCLEOTIDE SEQUENCE [LARGE SCALE GENOMIC DNA]</scope>
</reference>
<feature type="region of interest" description="Disordered" evidence="1">
    <location>
        <begin position="17"/>
        <end position="37"/>
    </location>
</feature>
<dbReference type="Proteomes" id="UP000269721">
    <property type="component" value="Unassembled WGS sequence"/>
</dbReference>
<feature type="region of interest" description="Disordered" evidence="1">
    <location>
        <begin position="191"/>
        <end position="229"/>
    </location>
</feature>
<feature type="compositionally biased region" description="Gly residues" evidence="1">
    <location>
        <begin position="191"/>
        <end position="200"/>
    </location>
</feature>
<gene>
    <name evidence="2" type="ORF">BDK51DRAFT_51531</name>
</gene>
<keyword evidence="3" id="KW-1185">Reference proteome</keyword>
<evidence type="ECO:0000313" key="3">
    <source>
        <dbReference type="Proteomes" id="UP000269721"/>
    </source>
</evidence>
<accession>A0A4P9WPR3</accession>